<dbReference type="Pfam" id="PF06792">
    <property type="entry name" value="UPF0261"/>
    <property type="match status" value="1"/>
</dbReference>
<proteinExistence type="predicted"/>
<dbReference type="Gene3D" id="3.40.50.12030">
    <property type="entry name" value="Uncharacterised protein family UPF0261, NC domain"/>
    <property type="match status" value="1"/>
</dbReference>
<gene>
    <name evidence="3" type="ORF">SAMN05216313_12120</name>
</gene>
<dbReference type="Gene3D" id="3.40.50.12020">
    <property type="entry name" value="Uncharacterised protein family UPF0261, NN domain"/>
    <property type="match status" value="1"/>
</dbReference>
<accession>A0A1I0IEJ6</accession>
<sequence length="412" mass="44103">MDMARVAVIATLDTKGGEAEFLRSCLEELGHEALILDTGLLGPPRIAPDISRHEILKLAGVEDLEALRPSGKTALMDAMTRGLRVMAVKLQSEGKIQGVLSLGGGQGTAVSAAAMQALPIGFPKVIVSTIACGTARFGDYVGDRDIVMIPSIADICGLNGITVPIFVSACGAVAGMIEAGRLADWKPSGRRVALTMAGVTTRCVMRVKEILDEKGYEVIVCHCNVVGAQVIDEYAGAGRLDGVIDITPHDVGGMLFGGLMSCRPDRFANIYASGIPVLTVPGAVDFILKGPAGEVDEELLSRPHYRHTPFHTHIRTTREEMYRVGAYLAERHNGCKGRNAILVPEKGYSQQNAVGGLIYDPDANRGFVQGVLEHKADSVEFRQRELHINDPEFADEIVAVFERLMETGKGSG</sequence>
<dbReference type="Pfam" id="PF23189">
    <property type="entry name" value="UPF0261_C"/>
    <property type="match status" value="1"/>
</dbReference>
<organism evidence="3 4">
    <name type="scientific">Enterocloster lavalensis</name>
    <dbReference type="NCBI Taxonomy" id="460384"/>
    <lineage>
        <taxon>Bacteria</taxon>
        <taxon>Bacillati</taxon>
        <taxon>Bacillota</taxon>
        <taxon>Clostridia</taxon>
        <taxon>Lachnospirales</taxon>
        <taxon>Lachnospiraceae</taxon>
        <taxon>Enterocloster</taxon>
    </lineage>
</organism>
<dbReference type="PANTHER" id="PTHR31862">
    <property type="entry name" value="UPF0261 DOMAIN PROTEIN (AFU_ORTHOLOGUE AFUA_1G10120)"/>
    <property type="match status" value="1"/>
</dbReference>
<name>A0A1I0IEJ6_9FIRM</name>
<dbReference type="RefSeq" id="WP_092366974.1">
    <property type="nucleotide sequence ID" value="NZ_DAINWJ010000054.1"/>
</dbReference>
<evidence type="ECO:0000313" key="4">
    <source>
        <dbReference type="Proteomes" id="UP000198508"/>
    </source>
</evidence>
<dbReference type="NCBIfam" id="NF002674">
    <property type="entry name" value="PRK02399.1-2"/>
    <property type="match status" value="1"/>
</dbReference>
<evidence type="ECO:0000259" key="1">
    <source>
        <dbReference type="Pfam" id="PF06792"/>
    </source>
</evidence>
<dbReference type="Proteomes" id="UP000198508">
    <property type="component" value="Unassembled WGS sequence"/>
</dbReference>
<dbReference type="InterPro" id="IPR044122">
    <property type="entry name" value="UPF0261_N"/>
</dbReference>
<dbReference type="PIRSF" id="PIRSF033271">
    <property type="entry name" value="UCP033271"/>
    <property type="match status" value="1"/>
</dbReference>
<feature type="domain" description="UPF0261" evidence="2">
    <location>
        <begin position="191"/>
        <end position="405"/>
    </location>
</feature>
<dbReference type="InterPro" id="IPR051353">
    <property type="entry name" value="Tobamovirus_resist_UPF0261"/>
</dbReference>
<dbReference type="STRING" id="460384.SAMN05216313_12120"/>
<dbReference type="EMBL" id="FOIM01000021">
    <property type="protein sequence ID" value="SET95310.1"/>
    <property type="molecule type" value="Genomic_DNA"/>
</dbReference>
<reference evidence="4" key="1">
    <citation type="submission" date="2016-10" db="EMBL/GenBank/DDBJ databases">
        <authorList>
            <person name="Varghese N."/>
            <person name="Submissions S."/>
        </authorList>
    </citation>
    <scope>NUCLEOTIDE SEQUENCE [LARGE SCALE GENOMIC DNA]</scope>
    <source>
        <strain evidence="4">NLAE-zl-G277</strain>
    </source>
</reference>
<protein>
    <submittedName>
        <fullName evidence="3">Uncharacterized protein, UPF0261 family</fullName>
    </submittedName>
</protein>
<keyword evidence="4" id="KW-1185">Reference proteome</keyword>
<dbReference type="CDD" id="cd15488">
    <property type="entry name" value="Tm-1-like"/>
    <property type="match status" value="1"/>
</dbReference>
<evidence type="ECO:0000313" key="3">
    <source>
        <dbReference type="EMBL" id="SET95310.1"/>
    </source>
</evidence>
<feature type="domain" description="UPF0261" evidence="1">
    <location>
        <begin position="5"/>
        <end position="179"/>
    </location>
</feature>
<dbReference type="AlphaFoldDB" id="A0A1I0IEJ6"/>
<dbReference type="PANTHER" id="PTHR31862:SF1">
    <property type="entry name" value="UPF0261 DOMAIN PROTEIN (AFU_ORTHOLOGUE AFUA_1G10120)"/>
    <property type="match status" value="1"/>
</dbReference>
<dbReference type="InterPro" id="IPR008322">
    <property type="entry name" value="UPF0261"/>
</dbReference>
<dbReference type="InterPro" id="IPR056778">
    <property type="entry name" value="UPF0261_C"/>
</dbReference>
<evidence type="ECO:0000259" key="2">
    <source>
        <dbReference type="Pfam" id="PF23189"/>
    </source>
</evidence>